<evidence type="ECO:0000256" key="5">
    <source>
        <dbReference type="ARBA" id="ARBA00023163"/>
    </source>
</evidence>
<dbReference type="PANTHER" id="PTHR48111:SF1">
    <property type="entry name" value="TWO-COMPONENT RESPONSE REGULATOR ORR33"/>
    <property type="match status" value="1"/>
</dbReference>
<dbReference type="OrthoDB" id="5514345at2"/>
<keyword evidence="5" id="KW-0804">Transcription</keyword>
<dbReference type="GO" id="GO:0000976">
    <property type="term" value="F:transcription cis-regulatory region binding"/>
    <property type="evidence" value="ECO:0007669"/>
    <property type="project" value="TreeGrafter"/>
</dbReference>
<dbReference type="InterPro" id="IPR039420">
    <property type="entry name" value="WalR-like"/>
</dbReference>
<evidence type="ECO:0000256" key="4">
    <source>
        <dbReference type="ARBA" id="ARBA00023125"/>
    </source>
</evidence>
<evidence type="ECO:0000256" key="7">
    <source>
        <dbReference type="PROSITE-ProRule" id="PRU01091"/>
    </source>
</evidence>
<dbReference type="SUPFAM" id="SSF46894">
    <property type="entry name" value="C-terminal effector domain of the bipartite response regulators"/>
    <property type="match status" value="1"/>
</dbReference>
<organism evidence="10 11">
    <name type="scientific">Sulfurimonas crateris</name>
    <dbReference type="NCBI Taxonomy" id="2574727"/>
    <lineage>
        <taxon>Bacteria</taxon>
        <taxon>Pseudomonadati</taxon>
        <taxon>Campylobacterota</taxon>
        <taxon>Epsilonproteobacteria</taxon>
        <taxon>Campylobacterales</taxon>
        <taxon>Sulfurimonadaceae</taxon>
        <taxon>Sulfurimonas</taxon>
    </lineage>
</organism>
<evidence type="ECO:0000256" key="6">
    <source>
        <dbReference type="PROSITE-ProRule" id="PRU00169"/>
    </source>
</evidence>
<dbReference type="InterPro" id="IPR016032">
    <property type="entry name" value="Sig_transdc_resp-reg_C-effctor"/>
</dbReference>
<evidence type="ECO:0000256" key="3">
    <source>
        <dbReference type="ARBA" id="ARBA00023015"/>
    </source>
</evidence>
<keyword evidence="1 6" id="KW-0597">Phosphoprotein</keyword>
<dbReference type="GO" id="GO:0005829">
    <property type="term" value="C:cytosol"/>
    <property type="evidence" value="ECO:0007669"/>
    <property type="project" value="TreeGrafter"/>
</dbReference>
<dbReference type="Gene3D" id="1.10.10.10">
    <property type="entry name" value="Winged helix-like DNA-binding domain superfamily/Winged helix DNA-binding domain"/>
    <property type="match status" value="1"/>
</dbReference>
<dbReference type="GO" id="GO:0006355">
    <property type="term" value="P:regulation of DNA-templated transcription"/>
    <property type="evidence" value="ECO:0007669"/>
    <property type="project" value="InterPro"/>
</dbReference>
<reference evidence="10 11" key="1">
    <citation type="submission" date="2019-04" db="EMBL/GenBank/DDBJ databases">
        <title>Sulfurimonas crateris sp. nov. a facultative anaerobic sulfur-oxidizing chemolithautotrophic bacterium isolated from a terrestrial mud vulcano.</title>
        <authorList>
            <person name="Ratnikova N.M."/>
            <person name="Slobodkin A.I."/>
            <person name="Merkel A.Y."/>
            <person name="Novikov A."/>
            <person name="Bonch-Osmolovskaya E.A."/>
            <person name="Slobodkina G.B."/>
        </authorList>
    </citation>
    <scope>NUCLEOTIDE SEQUENCE [LARGE SCALE GENOMIC DNA]</scope>
    <source>
        <strain evidence="10 11">SN118</strain>
    </source>
</reference>
<keyword evidence="3" id="KW-0805">Transcription regulation</keyword>
<dbReference type="GO" id="GO:0032993">
    <property type="term" value="C:protein-DNA complex"/>
    <property type="evidence" value="ECO:0007669"/>
    <property type="project" value="TreeGrafter"/>
</dbReference>
<feature type="DNA-binding region" description="OmpR/PhoB-type" evidence="7">
    <location>
        <begin position="129"/>
        <end position="222"/>
    </location>
</feature>
<dbReference type="InterPro" id="IPR001867">
    <property type="entry name" value="OmpR/PhoB-type_DNA-bd"/>
</dbReference>
<comment type="caution">
    <text evidence="10">The sequence shown here is derived from an EMBL/GenBank/DDBJ whole genome shotgun (WGS) entry which is preliminary data.</text>
</comment>
<feature type="domain" description="OmpR/PhoB-type" evidence="9">
    <location>
        <begin position="129"/>
        <end position="222"/>
    </location>
</feature>
<dbReference type="Proteomes" id="UP000309561">
    <property type="component" value="Unassembled WGS sequence"/>
</dbReference>
<dbReference type="PROSITE" id="PS50110">
    <property type="entry name" value="RESPONSE_REGULATORY"/>
    <property type="match status" value="1"/>
</dbReference>
<feature type="domain" description="Response regulatory" evidence="8">
    <location>
        <begin position="10"/>
        <end position="124"/>
    </location>
</feature>
<dbReference type="GO" id="GO:0000156">
    <property type="term" value="F:phosphorelay response regulator activity"/>
    <property type="evidence" value="ECO:0007669"/>
    <property type="project" value="TreeGrafter"/>
</dbReference>
<proteinExistence type="predicted"/>
<dbReference type="InterPro" id="IPR001789">
    <property type="entry name" value="Sig_transdc_resp-reg_receiver"/>
</dbReference>
<dbReference type="InterPro" id="IPR036388">
    <property type="entry name" value="WH-like_DNA-bd_sf"/>
</dbReference>
<dbReference type="CDD" id="cd17536">
    <property type="entry name" value="REC_YesN-like"/>
    <property type="match status" value="1"/>
</dbReference>
<evidence type="ECO:0000313" key="11">
    <source>
        <dbReference type="Proteomes" id="UP000309561"/>
    </source>
</evidence>
<dbReference type="AlphaFoldDB" id="A0A4V6X691"/>
<protein>
    <submittedName>
        <fullName evidence="10">Response regulator transcription factor</fullName>
    </submittedName>
</protein>
<dbReference type="PROSITE" id="PS51755">
    <property type="entry name" value="OMPR_PHOB"/>
    <property type="match status" value="1"/>
</dbReference>
<dbReference type="SUPFAM" id="SSF52172">
    <property type="entry name" value="CheY-like"/>
    <property type="match status" value="1"/>
</dbReference>
<dbReference type="RefSeq" id="WP_137013175.1">
    <property type="nucleotide sequence ID" value="NZ_SZPX01000004.1"/>
</dbReference>
<name>A0A4V6X691_9BACT</name>
<gene>
    <name evidence="10" type="ORF">FCU45_05620</name>
</gene>
<accession>A0A4V6X691</accession>
<dbReference type="SMART" id="SM00862">
    <property type="entry name" value="Trans_reg_C"/>
    <property type="match status" value="1"/>
</dbReference>
<keyword evidence="2" id="KW-0902">Two-component regulatory system</keyword>
<evidence type="ECO:0000313" key="10">
    <source>
        <dbReference type="EMBL" id="TKI69533.1"/>
    </source>
</evidence>
<dbReference type="SMART" id="SM00448">
    <property type="entry name" value="REC"/>
    <property type="match status" value="1"/>
</dbReference>
<dbReference type="CDD" id="cd00383">
    <property type="entry name" value="trans_reg_C"/>
    <property type="match status" value="1"/>
</dbReference>
<dbReference type="Gene3D" id="3.40.50.2300">
    <property type="match status" value="1"/>
</dbReference>
<evidence type="ECO:0000259" key="9">
    <source>
        <dbReference type="PROSITE" id="PS51755"/>
    </source>
</evidence>
<dbReference type="PANTHER" id="PTHR48111">
    <property type="entry name" value="REGULATOR OF RPOS"/>
    <property type="match status" value="1"/>
</dbReference>
<keyword evidence="4 7" id="KW-0238">DNA-binding</keyword>
<dbReference type="EMBL" id="SZPX01000004">
    <property type="protein sequence ID" value="TKI69533.1"/>
    <property type="molecule type" value="Genomic_DNA"/>
</dbReference>
<evidence type="ECO:0000256" key="1">
    <source>
        <dbReference type="ARBA" id="ARBA00022553"/>
    </source>
</evidence>
<dbReference type="Pfam" id="PF00486">
    <property type="entry name" value="Trans_reg_C"/>
    <property type="match status" value="1"/>
</dbReference>
<dbReference type="InterPro" id="IPR011006">
    <property type="entry name" value="CheY-like_superfamily"/>
</dbReference>
<evidence type="ECO:0000259" key="8">
    <source>
        <dbReference type="PROSITE" id="PS50110"/>
    </source>
</evidence>
<evidence type="ECO:0000256" key="2">
    <source>
        <dbReference type="ARBA" id="ARBA00023012"/>
    </source>
</evidence>
<dbReference type="Pfam" id="PF00072">
    <property type="entry name" value="Response_reg"/>
    <property type="match status" value="1"/>
</dbReference>
<keyword evidence="11" id="KW-1185">Reference proteome</keyword>
<feature type="modified residue" description="4-aspartylphosphate" evidence="6">
    <location>
        <position position="59"/>
    </location>
</feature>
<sequence>MKNRALKEIKVLLVEDEENLARLLKDAIGDNFHSFIVAVDGVEGLELFKKTKPDIVITDIMMPRLSGLDMAKEIKQISPKTPIIILSAFSEKEKLFSAIDIGITKYFLKPFDPDEVLEYIGAITPKLGKKSIKLGDGFIFNKGTSSLYKNDRYVPLSKNETKFLALLLEGKNRVVDDNEIKESLWGEEVSDERVRTFIRRFRAKTSKKLIKNVKGVGYQLSFNES</sequence>